<dbReference type="Proteomes" id="UP000825123">
    <property type="component" value="Chromosome"/>
</dbReference>
<name>A0A8D5U639_9CREN</name>
<dbReference type="GeneID" id="66163302"/>
<organism evidence="1 2">
    <name type="scientific">Stygiolobus caldivivus</name>
    <dbReference type="NCBI Taxonomy" id="2824673"/>
    <lineage>
        <taxon>Archaea</taxon>
        <taxon>Thermoproteota</taxon>
        <taxon>Thermoprotei</taxon>
        <taxon>Sulfolobales</taxon>
        <taxon>Sulfolobaceae</taxon>
        <taxon>Stygiolobus</taxon>
    </lineage>
</organism>
<dbReference type="EMBL" id="AP024597">
    <property type="protein sequence ID" value="BCU70285.1"/>
    <property type="molecule type" value="Genomic_DNA"/>
</dbReference>
<dbReference type="KEGG" id="csty:KN1_15820"/>
<gene>
    <name evidence="1" type="ORF">KN1_15820</name>
</gene>
<dbReference type="RefSeq" id="WP_221286812.1">
    <property type="nucleotide sequence ID" value="NZ_AP024597.1"/>
</dbReference>
<keyword evidence="2" id="KW-1185">Reference proteome</keyword>
<dbReference type="AlphaFoldDB" id="A0A8D5U639"/>
<reference evidence="1 2" key="1">
    <citation type="submission" date="2021-04" db="EMBL/GenBank/DDBJ databases">
        <title>Complete genome sequence of Stygiolobus sp. KN-1.</title>
        <authorList>
            <person name="Nakamura K."/>
            <person name="Sakai H."/>
            <person name="Kurosawa N."/>
        </authorList>
    </citation>
    <scope>NUCLEOTIDE SEQUENCE [LARGE SCALE GENOMIC DNA]</scope>
    <source>
        <strain evidence="1 2">KN-1</strain>
    </source>
</reference>
<proteinExistence type="predicted"/>
<sequence>MLKYAEYTRHGLGEPLGNVNVYKKVEDGKVVAILKVLVYKNQSFAVYETDRLEGGEVVEILPNSLPSILRVVKKYYDPKIDDITVLGEKKFVDDFLEEFNKSLSDEDLSPPS</sequence>
<protein>
    <submittedName>
        <fullName evidence="1">Uncharacterized protein</fullName>
    </submittedName>
</protein>
<evidence type="ECO:0000313" key="1">
    <source>
        <dbReference type="EMBL" id="BCU70285.1"/>
    </source>
</evidence>
<evidence type="ECO:0000313" key="2">
    <source>
        <dbReference type="Proteomes" id="UP000825123"/>
    </source>
</evidence>
<accession>A0A8D5U639</accession>